<dbReference type="Gene3D" id="3.20.20.450">
    <property type="entry name" value="EAL domain"/>
    <property type="match status" value="1"/>
</dbReference>
<dbReference type="NCBIfam" id="TIGR00254">
    <property type="entry name" value="GGDEF"/>
    <property type="match status" value="1"/>
</dbReference>
<dbReference type="AlphaFoldDB" id="A0A3A3GGB6"/>
<organism evidence="3 4">
    <name type="scientific">Noviherbaspirillum saxi</name>
    <dbReference type="NCBI Taxonomy" id="2320863"/>
    <lineage>
        <taxon>Bacteria</taxon>
        <taxon>Pseudomonadati</taxon>
        <taxon>Pseudomonadota</taxon>
        <taxon>Betaproteobacteria</taxon>
        <taxon>Burkholderiales</taxon>
        <taxon>Oxalobacteraceae</taxon>
        <taxon>Noviherbaspirillum</taxon>
    </lineage>
</organism>
<evidence type="ECO:0000259" key="2">
    <source>
        <dbReference type="PROSITE" id="PS50887"/>
    </source>
</evidence>
<dbReference type="SUPFAM" id="SSF141868">
    <property type="entry name" value="EAL domain-like"/>
    <property type="match status" value="1"/>
</dbReference>
<reference evidence="4" key="1">
    <citation type="submission" date="2018-09" db="EMBL/GenBank/DDBJ databases">
        <authorList>
            <person name="Zhu H."/>
        </authorList>
    </citation>
    <scope>NUCLEOTIDE SEQUENCE [LARGE SCALE GENOMIC DNA]</scope>
    <source>
        <strain evidence="4">K1R23-30</strain>
    </source>
</reference>
<evidence type="ECO:0000259" key="1">
    <source>
        <dbReference type="PROSITE" id="PS50883"/>
    </source>
</evidence>
<name>A0A3A3GGB6_9BURK</name>
<sequence length="885" mass="98308">MATWPAICLLVCGALWIAIAYKLDDERRSAEESALNEAKSLSQAYADYATRTVEQIDQLTLLVRYQSERSRQSLKLEELSEQGAFSVIHYALVAVISAEGIPITTNRPLGPISIQVSDREYFTSHRDDLSRHLRIGTPSLGRISQKKIIQFTRRLEKPNGEFDGIVLVSIEPAYLTAFYEGSGLGRLGMLAILGTDGEVRVAKVGLSEKGDSSGAAGNTLRAVPLLDDAHRNGMLLGAQWFPDARARYAASTPLHKYPLVAMAGVAQEEHFARYAQTRHNYLQTGISATILLVLLGAAATVWSARHAWQHRQQVEVQEAYRLATEGGNEGFYMLRALRDRSGVVVDFEVVDCNERGAWFYGRSREQFVGSRSSVLNAPSYFPVVMDTYCGAMQSGFYEDEMKIPPGSPIIVEWVHRRLVRSGTGLAITFRDISQIKAHERELSRMANEDALTFLPNRNWLKQHLPDMLVTVDAANCMLALLFVDLDNFKNVNDTHGHSAGDELLRAAAHRLKSVVRPSDHVVRLGGDEFTVILQPIVHHGEIAAVAARIADAFHHPFDLARGKHMIGASIGISVFPRDGHDAEALLKNADIAMYQTKSDGKGAFRFYEHSLAERLQARLNMERALHQALEQNQFVLHYQPRVDSMTGELRSLEALVRWNHPDLGLVPPLSFIPLAEETGMILRLGDLVLEQACAQIARWKQLHLPVVPVSINVSPYQFNHGDIRRTFAACLKRHDLEATLVEIEITESSMMGEQAEVSAELTALRAMGIKLLVDDFGTGFSSLSQLQRLDMDGLKVDRAFTSELVKKPEGEVFFRAIMSMAHALGMHVVAEGVETEEQLHALRALACDEIQGYFISRPVPSAEAELLLQKRFLLPAHPRAALPAT</sequence>
<dbReference type="SMART" id="SM00052">
    <property type="entry name" value="EAL"/>
    <property type="match status" value="1"/>
</dbReference>
<feature type="domain" description="EAL" evidence="1">
    <location>
        <begin position="618"/>
        <end position="872"/>
    </location>
</feature>
<proteinExistence type="predicted"/>
<dbReference type="SMART" id="SM00267">
    <property type="entry name" value="GGDEF"/>
    <property type="match status" value="1"/>
</dbReference>
<dbReference type="CDD" id="cd12914">
    <property type="entry name" value="PDC1_DGC_like"/>
    <property type="match status" value="1"/>
</dbReference>
<evidence type="ECO:0000313" key="3">
    <source>
        <dbReference type="EMBL" id="RJF99949.1"/>
    </source>
</evidence>
<dbReference type="PANTHER" id="PTHR44757:SF2">
    <property type="entry name" value="BIOFILM ARCHITECTURE MAINTENANCE PROTEIN MBAA"/>
    <property type="match status" value="1"/>
</dbReference>
<gene>
    <name evidence="3" type="ORF">D3871_04775</name>
</gene>
<dbReference type="InterPro" id="IPR000160">
    <property type="entry name" value="GGDEF_dom"/>
</dbReference>
<dbReference type="InterPro" id="IPR029787">
    <property type="entry name" value="Nucleotide_cyclase"/>
</dbReference>
<dbReference type="InterPro" id="IPR001633">
    <property type="entry name" value="EAL_dom"/>
</dbReference>
<dbReference type="SUPFAM" id="SSF55785">
    <property type="entry name" value="PYP-like sensor domain (PAS domain)"/>
    <property type="match status" value="1"/>
</dbReference>
<accession>A0A3A3GGB6</accession>
<dbReference type="PANTHER" id="PTHR44757">
    <property type="entry name" value="DIGUANYLATE CYCLASE DGCP"/>
    <property type="match status" value="1"/>
</dbReference>
<dbReference type="InterPro" id="IPR043128">
    <property type="entry name" value="Rev_trsase/Diguanyl_cyclase"/>
</dbReference>
<dbReference type="EMBL" id="QYUO01000001">
    <property type="protein sequence ID" value="RJF99949.1"/>
    <property type="molecule type" value="Genomic_DNA"/>
</dbReference>
<dbReference type="Proteomes" id="UP000265955">
    <property type="component" value="Unassembled WGS sequence"/>
</dbReference>
<dbReference type="InterPro" id="IPR035919">
    <property type="entry name" value="EAL_sf"/>
</dbReference>
<dbReference type="Gene3D" id="3.30.70.270">
    <property type="match status" value="1"/>
</dbReference>
<feature type="domain" description="GGDEF" evidence="2">
    <location>
        <begin position="476"/>
        <end position="609"/>
    </location>
</feature>
<keyword evidence="4" id="KW-1185">Reference proteome</keyword>
<dbReference type="CDD" id="cd01948">
    <property type="entry name" value="EAL"/>
    <property type="match status" value="1"/>
</dbReference>
<dbReference type="Pfam" id="PF00990">
    <property type="entry name" value="GGDEF"/>
    <property type="match status" value="1"/>
</dbReference>
<protein>
    <submittedName>
        <fullName evidence="3">EAL domain-containing protein</fullName>
    </submittedName>
</protein>
<evidence type="ECO:0000313" key="4">
    <source>
        <dbReference type="Proteomes" id="UP000265955"/>
    </source>
</evidence>
<dbReference type="Pfam" id="PF00563">
    <property type="entry name" value="EAL"/>
    <property type="match status" value="1"/>
</dbReference>
<dbReference type="OrthoDB" id="9813903at2"/>
<dbReference type="InterPro" id="IPR052155">
    <property type="entry name" value="Biofilm_reg_signaling"/>
</dbReference>
<dbReference type="CDD" id="cd01949">
    <property type="entry name" value="GGDEF"/>
    <property type="match status" value="1"/>
</dbReference>
<dbReference type="InterPro" id="IPR035965">
    <property type="entry name" value="PAS-like_dom_sf"/>
</dbReference>
<dbReference type="Gene3D" id="3.30.450.20">
    <property type="entry name" value="PAS domain"/>
    <property type="match status" value="2"/>
</dbReference>
<dbReference type="SUPFAM" id="SSF55073">
    <property type="entry name" value="Nucleotide cyclase"/>
    <property type="match status" value="1"/>
</dbReference>
<comment type="caution">
    <text evidence="3">The sequence shown here is derived from an EMBL/GenBank/DDBJ whole genome shotgun (WGS) entry which is preliminary data.</text>
</comment>
<dbReference type="PROSITE" id="PS50883">
    <property type="entry name" value="EAL"/>
    <property type="match status" value="1"/>
</dbReference>
<dbReference type="PROSITE" id="PS50887">
    <property type="entry name" value="GGDEF"/>
    <property type="match status" value="1"/>
</dbReference>